<accession>A0ABN1MQ55</accession>
<sequence>MTKSETTDVSVKVRRRPRFKAGSDLSGKVNKVGIDINQTVEEDSDAECLDIVVKWETDAELMDISKS</sequence>
<dbReference type="RefSeq" id="WP_343786419.1">
    <property type="nucleotide sequence ID" value="NZ_BAAAFH010000011.1"/>
</dbReference>
<evidence type="ECO:0000313" key="2">
    <source>
        <dbReference type="Proteomes" id="UP001501126"/>
    </source>
</evidence>
<dbReference type="EMBL" id="BAAAFH010000011">
    <property type="protein sequence ID" value="GAA0875194.1"/>
    <property type="molecule type" value="Genomic_DNA"/>
</dbReference>
<evidence type="ECO:0000313" key="1">
    <source>
        <dbReference type="EMBL" id="GAA0875194.1"/>
    </source>
</evidence>
<protein>
    <submittedName>
        <fullName evidence="1">Uncharacterized protein</fullName>
    </submittedName>
</protein>
<name>A0ABN1MQ55_9FLAO</name>
<organism evidence="1 2">
    <name type="scientific">Wandonia haliotis</name>
    <dbReference type="NCBI Taxonomy" id="574963"/>
    <lineage>
        <taxon>Bacteria</taxon>
        <taxon>Pseudomonadati</taxon>
        <taxon>Bacteroidota</taxon>
        <taxon>Flavobacteriia</taxon>
        <taxon>Flavobacteriales</taxon>
        <taxon>Crocinitomicaceae</taxon>
        <taxon>Wandonia</taxon>
    </lineage>
</organism>
<reference evidence="1 2" key="1">
    <citation type="journal article" date="2019" name="Int. J. Syst. Evol. Microbiol.">
        <title>The Global Catalogue of Microorganisms (GCM) 10K type strain sequencing project: providing services to taxonomists for standard genome sequencing and annotation.</title>
        <authorList>
            <consortium name="The Broad Institute Genomics Platform"/>
            <consortium name="The Broad Institute Genome Sequencing Center for Infectious Disease"/>
            <person name="Wu L."/>
            <person name="Ma J."/>
        </authorList>
    </citation>
    <scope>NUCLEOTIDE SEQUENCE [LARGE SCALE GENOMIC DNA]</scope>
    <source>
        <strain evidence="1 2">JCM 16083</strain>
    </source>
</reference>
<proteinExistence type="predicted"/>
<keyword evidence="2" id="KW-1185">Reference proteome</keyword>
<dbReference type="Proteomes" id="UP001501126">
    <property type="component" value="Unassembled WGS sequence"/>
</dbReference>
<gene>
    <name evidence="1" type="ORF">GCM10009118_16030</name>
</gene>
<comment type="caution">
    <text evidence="1">The sequence shown here is derived from an EMBL/GenBank/DDBJ whole genome shotgun (WGS) entry which is preliminary data.</text>
</comment>